<evidence type="ECO:0000313" key="2">
    <source>
        <dbReference type="Proteomes" id="UP001196980"/>
    </source>
</evidence>
<name>A0ABS6RU69_9BACT</name>
<dbReference type="EMBL" id="JABXWD010000010">
    <property type="protein sequence ID" value="MBV6340172.1"/>
    <property type="molecule type" value="Genomic_DNA"/>
</dbReference>
<organism evidence="1 2">
    <name type="scientific">Candidatus Magnetobacterium casense</name>
    <dbReference type="NCBI Taxonomy" id="1455061"/>
    <lineage>
        <taxon>Bacteria</taxon>
        <taxon>Pseudomonadati</taxon>
        <taxon>Nitrospirota</taxon>
        <taxon>Thermodesulfovibrionia</taxon>
        <taxon>Thermodesulfovibrionales</taxon>
        <taxon>Candidatus Magnetobacteriaceae</taxon>
        <taxon>Candidatus Magnetobacterium</taxon>
    </lineage>
</organism>
<dbReference type="Proteomes" id="UP001196980">
    <property type="component" value="Unassembled WGS sequence"/>
</dbReference>
<dbReference type="RefSeq" id="WP_218250795.1">
    <property type="nucleotide sequence ID" value="NZ_JABXWD010000010.1"/>
</dbReference>
<accession>A0ABS6RU69</accession>
<comment type="caution">
    <text evidence="1">The sequence shown here is derived from an EMBL/GenBank/DDBJ whole genome shotgun (WGS) entry which is preliminary data.</text>
</comment>
<proteinExistence type="predicted"/>
<keyword evidence="2" id="KW-1185">Reference proteome</keyword>
<protein>
    <submittedName>
        <fullName evidence="1">Uncharacterized protein</fullName>
    </submittedName>
</protein>
<sequence length="165" mass="17840">MADLAKGSVSVEFKISCSNTGDDKSIKVEADSALNGSCLRYGDLFHFKIYAWGLPKGYSITMSDVTITAAYGGHKSEDKEESLTFANVDEANVGYPVDLLGATTWYGNSLGLTPTLLKKTTVKYPKVGVAAGTLKYTTSYDAYSFTVTPKTSETYPVIVFVEEKP</sequence>
<gene>
    <name evidence="1" type="ORF">HWQ67_01110</name>
</gene>
<evidence type="ECO:0000313" key="1">
    <source>
        <dbReference type="EMBL" id="MBV6340172.1"/>
    </source>
</evidence>
<reference evidence="1 2" key="1">
    <citation type="journal article" date="2020" name="J Geophys Res Biogeosci">
        <title>Magnetotaxis as an Adaptation to Enable Bacterial Shuttling of Microbial Sulfur and Sulfur Cycling Across Aquatic Oxic#Anoxic Interfaces.</title>
        <authorList>
            <person name="Li J."/>
            <person name="Liu P."/>
            <person name="Wang J."/>
            <person name="Roberts A.P."/>
            <person name="Pan Y."/>
        </authorList>
    </citation>
    <scope>NUCLEOTIDE SEQUENCE [LARGE SCALE GENOMIC DNA]</scope>
    <source>
        <strain evidence="1 2">MYR-1_YQ</strain>
    </source>
</reference>